<protein>
    <recommendedName>
        <fullName evidence="3">Glycosyl hydrolase-like 10 domain-containing protein</fullName>
    </recommendedName>
</protein>
<proteinExistence type="predicted"/>
<dbReference type="Gene3D" id="3.20.20.80">
    <property type="entry name" value="Glycosidases"/>
    <property type="match status" value="1"/>
</dbReference>
<evidence type="ECO:0000256" key="2">
    <source>
        <dbReference type="SAM" id="SignalP"/>
    </source>
</evidence>
<dbReference type="AlphaFoldDB" id="A0A7V4UCT1"/>
<dbReference type="InterPro" id="IPR052177">
    <property type="entry name" value="Divisome_Glycosyl_Hydrolase"/>
</dbReference>
<evidence type="ECO:0000256" key="1">
    <source>
        <dbReference type="ARBA" id="ARBA00022729"/>
    </source>
</evidence>
<organism evidence="4">
    <name type="scientific">Caldithrix abyssi</name>
    <dbReference type="NCBI Taxonomy" id="187145"/>
    <lineage>
        <taxon>Bacteria</taxon>
        <taxon>Pseudomonadati</taxon>
        <taxon>Calditrichota</taxon>
        <taxon>Calditrichia</taxon>
        <taxon>Calditrichales</taxon>
        <taxon>Calditrichaceae</taxon>
        <taxon>Caldithrix</taxon>
    </lineage>
</organism>
<evidence type="ECO:0000259" key="3">
    <source>
        <dbReference type="Pfam" id="PF02638"/>
    </source>
</evidence>
<dbReference type="PANTHER" id="PTHR43405:SF1">
    <property type="entry name" value="GLYCOSYL HYDROLASE DIGH"/>
    <property type="match status" value="1"/>
</dbReference>
<feature type="domain" description="Glycosyl hydrolase-like 10" evidence="3">
    <location>
        <begin position="31"/>
        <end position="349"/>
    </location>
</feature>
<dbReference type="PANTHER" id="PTHR43405">
    <property type="entry name" value="GLYCOSYL HYDROLASE DIGH"/>
    <property type="match status" value="1"/>
</dbReference>
<dbReference type="Proteomes" id="UP000885779">
    <property type="component" value="Unassembled WGS sequence"/>
</dbReference>
<dbReference type="PROSITE" id="PS51257">
    <property type="entry name" value="PROKAR_LIPOPROTEIN"/>
    <property type="match status" value="1"/>
</dbReference>
<dbReference type="Pfam" id="PF02638">
    <property type="entry name" value="GHL10"/>
    <property type="match status" value="1"/>
</dbReference>
<dbReference type="InterPro" id="IPR003790">
    <property type="entry name" value="GHL10"/>
</dbReference>
<accession>A0A7V4UCT1</accession>
<dbReference type="InterPro" id="IPR017853">
    <property type="entry name" value="GH"/>
</dbReference>
<dbReference type="SUPFAM" id="SSF51445">
    <property type="entry name" value="(Trans)glycosidases"/>
    <property type="match status" value="1"/>
</dbReference>
<feature type="chain" id="PRO_5031086954" description="Glycosyl hydrolase-like 10 domain-containing protein" evidence="2">
    <location>
        <begin position="21"/>
        <end position="489"/>
    </location>
</feature>
<reference evidence="4" key="1">
    <citation type="journal article" date="2020" name="mSystems">
        <title>Genome- and Community-Level Interaction Insights into Carbon Utilization and Element Cycling Functions of Hydrothermarchaeota in Hydrothermal Sediment.</title>
        <authorList>
            <person name="Zhou Z."/>
            <person name="Liu Y."/>
            <person name="Xu W."/>
            <person name="Pan J."/>
            <person name="Luo Z.H."/>
            <person name="Li M."/>
        </authorList>
    </citation>
    <scope>NUCLEOTIDE SEQUENCE [LARGE SCALE GENOMIC DNA]</scope>
    <source>
        <strain evidence="4">HyVt-577</strain>
    </source>
</reference>
<gene>
    <name evidence="4" type="ORF">ENK44_04805</name>
</gene>
<comment type="caution">
    <text evidence="4">The sequence shown here is derived from an EMBL/GenBank/DDBJ whole genome shotgun (WGS) entry which is preliminary data.</text>
</comment>
<feature type="signal peptide" evidence="2">
    <location>
        <begin position="1"/>
        <end position="20"/>
    </location>
</feature>
<name>A0A7V4UCT1_CALAY</name>
<evidence type="ECO:0000313" key="4">
    <source>
        <dbReference type="EMBL" id="HGY54997.1"/>
    </source>
</evidence>
<sequence>MTKKSIHLLLVLLLALIASCGKQPGPQKRETRAVWMSRFEYAQGKTAKQAKAYIRDSFQKFAAAGFNTVLFQVRGQADAFYRSQYEPWSKMLSDMLGKDPGWDPLQFAISEAHASGLDLQAWINTFPAWKAEQAPPDTSLPLHPLLAHPEWVVCDSAGNPMKPKAGYITFSPGIPAVQKHIIRVVEDIVTHYDVDGIHFDYIRYPEQTRELGYSHDSLSIARFQSLKDNPGQFEWNIWQREQINNFVTQVYNRITARKPWVTVSAAVIGRHAGAGWTGYDAVLQDARRWMATGKIDQIYTMTYHRIGHPKLPFEESLRQWKSMDYLGRLIIPGIATYKVGKAYDWDEIWRQIEMVRRENFPGMVFFSANSVLKALSEIADDYYPAVSLPEAMAWKNVPTVKPHGLRVEIVEDGYIFTWEADSAVSRYVIYMGEDTSNPENIVAILPGIRGSFRLKHDNENVQPHFYLTAVNRAGLESETVAFAIEKNEK</sequence>
<dbReference type="EMBL" id="DRQG01000041">
    <property type="protein sequence ID" value="HGY54997.1"/>
    <property type="molecule type" value="Genomic_DNA"/>
</dbReference>
<keyword evidence="1 2" id="KW-0732">Signal</keyword>